<keyword evidence="2" id="KW-0812">Transmembrane</keyword>
<feature type="transmembrane region" description="Helical" evidence="2">
    <location>
        <begin position="395"/>
        <end position="417"/>
    </location>
</feature>
<feature type="region of interest" description="Disordered" evidence="1">
    <location>
        <begin position="109"/>
        <end position="145"/>
    </location>
</feature>
<evidence type="ECO:0000256" key="2">
    <source>
        <dbReference type="SAM" id="Phobius"/>
    </source>
</evidence>
<reference evidence="4 5" key="1">
    <citation type="journal article" date="2015" name="Int. J. Syst. Evol. Microbiol.">
        <title>Streptomyces gilvifuscus sp. nov., an actinomycete that produces antibacterial compounds isolated from soil.</title>
        <authorList>
            <person name="Nguyen T.M."/>
            <person name="Kim J."/>
        </authorList>
    </citation>
    <scope>NUCLEOTIDE SEQUENCE [LARGE SCALE GENOMIC DNA]</scope>
    <source>
        <strain evidence="4 5">T113</strain>
    </source>
</reference>
<keyword evidence="5" id="KW-1185">Reference proteome</keyword>
<feature type="region of interest" description="Disordered" evidence="1">
    <location>
        <begin position="26"/>
        <end position="64"/>
    </location>
</feature>
<proteinExistence type="predicted"/>
<evidence type="ECO:0000313" key="5">
    <source>
        <dbReference type="Proteomes" id="UP001221328"/>
    </source>
</evidence>
<name>A0ABT5FY75_9ACTN</name>
<protein>
    <recommendedName>
        <fullName evidence="6">Peptidase</fullName>
    </recommendedName>
</protein>
<evidence type="ECO:0000256" key="3">
    <source>
        <dbReference type="SAM" id="SignalP"/>
    </source>
</evidence>
<feature type="signal peptide" evidence="3">
    <location>
        <begin position="1"/>
        <end position="23"/>
    </location>
</feature>
<organism evidence="4 5">
    <name type="scientific">Streptomyces gilvifuscus</name>
    <dbReference type="NCBI Taxonomy" id="1550617"/>
    <lineage>
        <taxon>Bacteria</taxon>
        <taxon>Bacillati</taxon>
        <taxon>Actinomycetota</taxon>
        <taxon>Actinomycetes</taxon>
        <taxon>Kitasatosporales</taxon>
        <taxon>Streptomycetaceae</taxon>
        <taxon>Streptomyces</taxon>
    </lineage>
</organism>
<dbReference type="EMBL" id="JAQOSK010000009">
    <property type="protein sequence ID" value="MDC2957371.1"/>
    <property type="molecule type" value="Genomic_DNA"/>
</dbReference>
<evidence type="ECO:0000313" key="4">
    <source>
        <dbReference type="EMBL" id="MDC2957371.1"/>
    </source>
</evidence>
<evidence type="ECO:0008006" key="6">
    <source>
        <dbReference type="Google" id="ProtNLM"/>
    </source>
</evidence>
<accession>A0ABT5FY75</accession>
<comment type="caution">
    <text evidence="4">The sequence shown here is derived from an EMBL/GenBank/DDBJ whole genome shotgun (WGS) entry which is preliminary data.</text>
</comment>
<dbReference type="RefSeq" id="WP_272176520.1">
    <property type="nucleotide sequence ID" value="NZ_JAQOSK010000009.1"/>
</dbReference>
<sequence length="435" mass="44938">MGWRTAAVAAVLCTSAVGTSAFAAEASSSSPSSSYGFAPDARPIEGATQPTEAETLQPGGSYRSSLPRAATRYYRLELDADSNAYVSATAVPRTDDKLSLSDGLKVSVRTPDGHSCSTQTARFGASGSPHPITASGARTTSPRTPLCTDGGTYYVVVERVGTADSPGGDWDLELTAATEPGLRQTGEATAPRSWDSATPAPPTGEARSRPGGPGFAAAASLGPGVWRTGLSPGQTLFYRVPVDWGQQLSATAELDPAAGDARGYTADALDLTLYNPVRAPVEDTDRGYDGSRRAAALAPVPPVDYRNRYTGIPRVKGMRFAGSYFLAVHLSAAVADDFGDGPFGLILRVRIKGAAQDGPGYAGQSVPRNLFQVSPRERATGVDVGSGSGDTAMRALAVGGIGAGTVLLAVLGGWTLTARRRAAVQMRARAQNPTA</sequence>
<feature type="region of interest" description="Disordered" evidence="1">
    <location>
        <begin position="178"/>
        <end position="216"/>
    </location>
</feature>
<evidence type="ECO:0000256" key="1">
    <source>
        <dbReference type="SAM" id="MobiDB-lite"/>
    </source>
</evidence>
<feature type="chain" id="PRO_5046941059" description="Peptidase" evidence="3">
    <location>
        <begin position="24"/>
        <end position="435"/>
    </location>
</feature>
<keyword evidence="3" id="KW-0732">Signal</keyword>
<keyword evidence="2" id="KW-0472">Membrane</keyword>
<keyword evidence="2" id="KW-1133">Transmembrane helix</keyword>
<dbReference type="Proteomes" id="UP001221328">
    <property type="component" value="Unassembled WGS sequence"/>
</dbReference>
<gene>
    <name evidence="4" type="ORF">PO587_23175</name>
</gene>